<keyword evidence="3" id="KW-1185">Reference proteome</keyword>
<reference evidence="2" key="1">
    <citation type="submission" date="2020-05" db="UniProtKB">
        <authorList>
            <consortium name="EnsemblMetazoa"/>
        </authorList>
    </citation>
    <scope>IDENTIFICATION</scope>
    <source>
        <strain evidence="2">USDA</strain>
    </source>
</reference>
<dbReference type="EnsemblMetazoa" id="SCAU013189-RA">
    <property type="protein sequence ID" value="SCAU013189-PA"/>
    <property type="gene ID" value="SCAU013189"/>
</dbReference>
<feature type="domain" description="CHK kinase-like" evidence="1">
    <location>
        <begin position="136"/>
        <end position="328"/>
    </location>
</feature>
<evidence type="ECO:0000313" key="2">
    <source>
        <dbReference type="EnsemblMetazoa" id="SCAU013189-PA"/>
    </source>
</evidence>
<gene>
    <name evidence="2" type="primary">106087275</name>
</gene>
<evidence type="ECO:0000313" key="3">
    <source>
        <dbReference type="Proteomes" id="UP000095300"/>
    </source>
</evidence>
<dbReference type="PANTHER" id="PTHR11012:SF6">
    <property type="entry name" value="CHK DOMAIN OV1-RELATED"/>
    <property type="match status" value="1"/>
</dbReference>
<organism evidence="2 3">
    <name type="scientific">Stomoxys calcitrans</name>
    <name type="common">Stable fly</name>
    <name type="synonym">Conops calcitrans</name>
    <dbReference type="NCBI Taxonomy" id="35570"/>
    <lineage>
        <taxon>Eukaryota</taxon>
        <taxon>Metazoa</taxon>
        <taxon>Ecdysozoa</taxon>
        <taxon>Arthropoda</taxon>
        <taxon>Hexapoda</taxon>
        <taxon>Insecta</taxon>
        <taxon>Pterygota</taxon>
        <taxon>Neoptera</taxon>
        <taxon>Endopterygota</taxon>
        <taxon>Diptera</taxon>
        <taxon>Brachycera</taxon>
        <taxon>Muscomorpha</taxon>
        <taxon>Muscoidea</taxon>
        <taxon>Muscidae</taxon>
        <taxon>Stomoxys</taxon>
    </lineage>
</organism>
<protein>
    <recommendedName>
        <fullName evidence="1">CHK kinase-like domain-containing protein</fullName>
    </recommendedName>
</protein>
<dbReference type="KEGG" id="scac:106087275"/>
<dbReference type="Pfam" id="PF02958">
    <property type="entry name" value="EcKL"/>
    <property type="match status" value="2"/>
</dbReference>
<dbReference type="Gene3D" id="3.90.1200.10">
    <property type="match status" value="2"/>
</dbReference>
<dbReference type="InterPro" id="IPR011009">
    <property type="entry name" value="Kinase-like_dom_sf"/>
</dbReference>
<proteinExistence type="predicted"/>
<dbReference type="InterPro" id="IPR004119">
    <property type="entry name" value="EcKL"/>
</dbReference>
<dbReference type="SUPFAM" id="SSF56112">
    <property type="entry name" value="Protein kinase-like (PK-like)"/>
    <property type="match status" value="2"/>
</dbReference>
<accession>A0A1I8Q2B5</accession>
<evidence type="ECO:0000259" key="1">
    <source>
        <dbReference type="SMART" id="SM00587"/>
    </source>
</evidence>
<dbReference type="InterPro" id="IPR015897">
    <property type="entry name" value="CHK_kinase-like"/>
</dbReference>
<dbReference type="SMART" id="SM00587">
    <property type="entry name" value="CHK"/>
    <property type="match status" value="2"/>
</dbReference>
<dbReference type="PANTHER" id="PTHR11012">
    <property type="entry name" value="PROTEIN KINASE-LIKE DOMAIN-CONTAINING"/>
    <property type="match status" value="1"/>
</dbReference>
<feature type="domain" description="CHK kinase-like" evidence="1">
    <location>
        <begin position="553"/>
        <end position="746"/>
    </location>
</feature>
<dbReference type="Proteomes" id="UP000095300">
    <property type="component" value="Unassembled WGS sequence"/>
</dbReference>
<sequence length="833" mass="96796">MTTQTNGSAPNSIPKWIQVDLFEEVVKTKVQNFRAIKKFDVKPGSAAGENYATVMLRVDIEVELNDGSTEPISFMMKTCHDSDVIREMMKSHNMFDIEKSMYEILVPAFEKLYADVGMEITFGPNFYKLDTNEPYILLENLSPRGFKNVDRREGLDQEHIEHALLQLAKWHAASAVYEERNGEYEDKYLYGFYRPEAKEMMNAMRQKVRGLFMSCIRKYSNYDEYGAELEGTSDRQLDELFRVVKHDPNEFNVLNHGDFWANNIMFQHDDLGKIENTYLVDYQLPKYGTPAQDLYYFLLSSACYEVKLSKFDHFIRFYHDHLYENLKLLNYGKKMPTLRDIHIMLLKYGIWGISTAMGVMSVVLLNPTEDASLEHFMGDSDAATAFKIALFSNPRYRKHMEAILPWLKNRGAFFDLVAMTSQTNSTPNPVPAWIDVSLFEKIIKENVNLYKNITKFEVKPGSTAGENYATIILKINVEVELQDGSSKSMSFMVKTCHDSDMIREMLKSHNMFDVEKGMYDDIVPAFEKIYADAGKQVNFGPKSYKLDTQELYVLLENLSPRGFKNANRLEGLDMDHTESVLKKLALWHAASAVYAEKIGQYEDKYLYSMFREETKPMMRMVQEKFTNTFIDCAKSYSNYEVYQTDMEKFGKEDTVEAMYRITKFNPKEFNVLNHGDCWCNNIMFQYDAFGKIKETYLIDYQMPKYGTPAQDLYYFILSSTNLEIKLKKFDYFIKFYHSHLSENLKLLKYSKPIPKLSELHIMLFKYGLWGLSSAGGVMGVVLLDPTENANLDNFMGDGNEGDAFKRLMFSNDRYRKHIEAILPWLQDRGAFCF</sequence>
<dbReference type="VEuPathDB" id="VectorBase:SCAU013189"/>
<name>A0A1I8Q2B5_STOCA</name>
<dbReference type="OrthoDB" id="191037at2759"/>
<dbReference type="AlphaFoldDB" id="A0A1I8Q2B5"/>